<name>A0A5J6FA30_9ACTN</name>
<gene>
    <name evidence="2" type="ORF">CP967_14660</name>
</gene>
<evidence type="ECO:0000256" key="1">
    <source>
        <dbReference type="SAM" id="SignalP"/>
    </source>
</evidence>
<accession>A0A5J6FA30</accession>
<dbReference type="OrthoDB" id="3296851at2"/>
<dbReference type="RefSeq" id="WP_150488401.1">
    <property type="nucleotide sequence ID" value="NZ_BMUV01000020.1"/>
</dbReference>
<dbReference type="EMBL" id="CP023702">
    <property type="protein sequence ID" value="QEU73082.1"/>
    <property type="molecule type" value="Genomic_DNA"/>
</dbReference>
<proteinExistence type="predicted"/>
<sequence>MRIRATVAAVSGALALSALAVPAAQADDGRSWTPSGLFAPRQAAPERMAARSVTATDDLKITKVVVNGGKPVVVGTKSPQKYSVAITATDDSGIADAGTALWIGDDIESEDSFGFFQNEDAAKCKAVNATTSTCTLSVTFDPAFMINSDATSWHVAAAVLSNDGQIVDNTKFGKTKVQRFSKLTANAGPEPVKKGKTLTVTGKLTRAHWDTGTYKGYTQQPVKLQFRKKGSSTYTTVKTIKSSSTGTLKTTVKASADGYWRFSFAGTSTTPAVSAAGDYVDVK</sequence>
<keyword evidence="1" id="KW-0732">Signal</keyword>
<dbReference type="KEGG" id="snk:CP967_14660"/>
<feature type="signal peptide" evidence="1">
    <location>
        <begin position="1"/>
        <end position="26"/>
    </location>
</feature>
<dbReference type="AlphaFoldDB" id="A0A5J6FA30"/>
<evidence type="ECO:0000313" key="3">
    <source>
        <dbReference type="Proteomes" id="UP000326178"/>
    </source>
</evidence>
<evidence type="ECO:0000313" key="2">
    <source>
        <dbReference type="EMBL" id="QEU73082.1"/>
    </source>
</evidence>
<dbReference type="Pfam" id="PF18968">
    <property type="entry name" value="DUF5707"/>
    <property type="match status" value="1"/>
</dbReference>
<keyword evidence="3" id="KW-1185">Reference proteome</keyword>
<dbReference type="Proteomes" id="UP000326178">
    <property type="component" value="Chromosome"/>
</dbReference>
<dbReference type="InterPro" id="IPR043761">
    <property type="entry name" value="DUF5707"/>
</dbReference>
<organism evidence="2 3">
    <name type="scientific">Streptomyces nitrosporeus</name>
    <dbReference type="NCBI Taxonomy" id="28894"/>
    <lineage>
        <taxon>Bacteria</taxon>
        <taxon>Bacillati</taxon>
        <taxon>Actinomycetota</taxon>
        <taxon>Actinomycetes</taxon>
        <taxon>Kitasatosporales</taxon>
        <taxon>Streptomycetaceae</taxon>
        <taxon>Streptomyces</taxon>
    </lineage>
</organism>
<protein>
    <submittedName>
        <fullName evidence="2">Calcium-binding protein</fullName>
    </submittedName>
</protein>
<feature type="chain" id="PRO_5023864923" evidence="1">
    <location>
        <begin position="27"/>
        <end position="283"/>
    </location>
</feature>
<reference evidence="2 3" key="1">
    <citation type="submission" date="2017-09" db="EMBL/GenBank/DDBJ databases">
        <authorList>
            <person name="Lee N."/>
            <person name="Cho B.-K."/>
        </authorList>
    </citation>
    <scope>NUCLEOTIDE SEQUENCE [LARGE SCALE GENOMIC DNA]</scope>
    <source>
        <strain evidence="2 3">ATCC 12769</strain>
    </source>
</reference>